<geneLocation type="plasmid" evidence="1">
    <name>pTC-F14</name>
</geneLocation>
<keyword evidence="1" id="KW-0614">Plasmid</keyword>
<sequence>MTISSAPTFWSTFGNREDCCSFLQDLLIAEGRFLISSLMLGISASSLNYLDGELSATRPLKDLLGSDAHFAFFTLSRSFSPEHLLF</sequence>
<reference evidence="1" key="2">
    <citation type="journal article" date="2003" name="J. Bacteriol.">
        <title>Analysis of the Mobilization Region of the Broad-Host-Range IncQ-Like Plasmid pTC-F14 and Its Ability To Interact with a Related Plasmid, pTF-FC2.</title>
        <authorList>
            <person name="van Zyl L.J."/>
            <person name="Deane S.M."/>
            <person name="Rawlings D.E."/>
        </authorList>
    </citation>
    <scope>NUCLEOTIDE SEQUENCE</scope>
    <source>
        <strain evidence="1">F</strain>
        <plasmid evidence="1">pTC-F14</plasmid>
    </source>
</reference>
<accession>Q840Q7</accession>
<dbReference type="EMBL" id="AF325537">
    <property type="protein sequence ID" value="AAP04753.1"/>
    <property type="molecule type" value="Genomic_DNA"/>
</dbReference>
<gene>
    <name evidence="1" type="primary">ORF9.5</name>
</gene>
<protein>
    <submittedName>
        <fullName evidence="1">Uncharacterized protein</fullName>
    </submittedName>
</protein>
<proteinExistence type="predicted"/>
<dbReference type="AlphaFoldDB" id="Q840Q7"/>
<organism evidence="1">
    <name type="scientific">Acidithiobacillus caldus</name>
    <dbReference type="NCBI Taxonomy" id="33059"/>
    <lineage>
        <taxon>Bacteria</taxon>
        <taxon>Pseudomonadati</taxon>
        <taxon>Pseudomonadota</taxon>
        <taxon>Acidithiobacillia</taxon>
        <taxon>Acidithiobacillales</taxon>
        <taxon>Acidithiobacillaceae</taxon>
        <taxon>Acidithiobacillus</taxon>
    </lineage>
</organism>
<evidence type="ECO:0000313" key="1">
    <source>
        <dbReference type="EMBL" id="AAP04753.1"/>
    </source>
</evidence>
<name>Q840Q7_9PROT</name>
<reference evidence="1" key="1">
    <citation type="journal article" date="2001" name="J. Bacteriol.">
        <title>Isolation of a new broad-host-range IncQ-like plasmid, pTC-F14, from the acidophilic bacterium Acidithiobacillus caldus and analysis of the plasmid replicon.</title>
        <authorList>
            <person name="Gardner M.N."/>
            <person name="Deane S.M."/>
            <person name="Rawlings D.E."/>
        </authorList>
    </citation>
    <scope>NUCLEOTIDE SEQUENCE</scope>
    <source>
        <strain evidence="1">F</strain>
        <plasmid evidence="1">pTC-F14</plasmid>
    </source>
</reference>